<organism evidence="1 2">
    <name type="scientific">Vermiconidia calcicola</name>
    <dbReference type="NCBI Taxonomy" id="1690605"/>
    <lineage>
        <taxon>Eukaryota</taxon>
        <taxon>Fungi</taxon>
        <taxon>Dikarya</taxon>
        <taxon>Ascomycota</taxon>
        <taxon>Pezizomycotina</taxon>
        <taxon>Dothideomycetes</taxon>
        <taxon>Dothideomycetidae</taxon>
        <taxon>Mycosphaerellales</taxon>
        <taxon>Extremaceae</taxon>
        <taxon>Vermiconidia</taxon>
    </lineage>
</organism>
<evidence type="ECO:0000313" key="1">
    <source>
        <dbReference type="EMBL" id="KAK3717383.1"/>
    </source>
</evidence>
<gene>
    <name evidence="1" type="ORF">LTR37_005772</name>
</gene>
<dbReference type="EMBL" id="JAUTXU010000037">
    <property type="protein sequence ID" value="KAK3717383.1"/>
    <property type="molecule type" value="Genomic_DNA"/>
</dbReference>
<accession>A0ACC3NJP4</accession>
<sequence length="629" mass="72545">MHHSDPHPSPPARHWWHSATVYQIYPASFKDSNADGYGDIQGIIEKVDYIASLGVDAVWLSPCYKSPYVDMGYDISDYRQIDQRFGTVEDIERLIAKLAKCNMKLLMDLVINHTSDQHAWFQESRSFVESPKRDWYIWRKGKNVSARKRRFDGRISPLIRLQVTLSDGKIVQKPPNNWESQFKGSAWQYDEITNEWYLRLFAKEQPDLNWDNRDVREAVYEGIGGFRMDVINIISKPNGFPDAPVTNSRSEYQLVASLYCNGPHIHEYIREMRQEVLDQYEDFMTVGEVPFTFDPAEVRKYVEPERKELCMLFQFDLFGIDRGSGGKFTPSDWQLKDLKSTISKWQQLLSFTSGAWQTVFLESHDAARSVSRFGDRGQDNRFRVAKMLAMLETTLAGTLFMHQGQEIGMANLAEDIPIEEYMDIETKGFLHDLRQLRQAAEPDRVIELKEIVDEVADQVRLKARDHGRMPMPWDGNKPNAGFSEARDGIRPWTRVDSDFDLCHVAHQEKFTNSVLKFWQRMLAFRRQHVETLVFGDFEPVALDNEPVFAYHRTPPAGSGDKSNNILVVLNMTSNSDTVFRMPTSTRGDVVEFSMLECSRSKNAHSCAGQKYTTGEEVVLRAYEGLVLSY</sequence>
<evidence type="ECO:0000313" key="2">
    <source>
        <dbReference type="Proteomes" id="UP001281147"/>
    </source>
</evidence>
<reference evidence="1" key="1">
    <citation type="submission" date="2023-07" db="EMBL/GenBank/DDBJ databases">
        <title>Black Yeasts Isolated from many extreme environments.</title>
        <authorList>
            <person name="Coleine C."/>
            <person name="Stajich J.E."/>
            <person name="Selbmann L."/>
        </authorList>
    </citation>
    <scope>NUCLEOTIDE SEQUENCE</scope>
    <source>
        <strain evidence="1">CCFEE 5714</strain>
    </source>
</reference>
<comment type="caution">
    <text evidence="1">The sequence shown here is derived from an EMBL/GenBank/DDBJ whole genome shotgun (WGS) entry which is preliminary data.</text>
</comment>
<name>A0ACC3NJP4_9PEZI</name>
<protein>
    <submittedName>
        <fullName evidence="1">Uncharacterized protein</fullName>
    </submittedName>
</protein>
<dbReference type="Proteomes" id="UP001281147">
    <property type="component" value="Unassembled WGS sequence"/>
</dbReference>
<keyword evidence="2" id="KW-1185">Reference proteome</keyword>
<proteinExistence type="predicted"/>